<proteinExistence type="predicted"/>
<evidence type="ECO:0008006" key="2">
    <source>
        <dbReference type="Google" id="ProtNLM"/>
    </source>
</evidence>
<dbReference type="InterPro" id="IPR043129">
    <property type="entry name" value="ATPase_NBD"/>
</dbReference>
<dbReference type="CDD" id="cd24049">
    <property type="entry name" value="ASKHA_NBD_PilM"/>
    <property type="match status" value="1"/>
</dbReference>
<name>A0A3B1E4V1_9ZZZZ</name>
<dbReference type="SUPFAM" id="SSF53067">
    <property type="entry name" value="Actin-like ATPase domain"/>
    <property type="match status" value="2"/>
</dbReference>
<reference evidence="1" key="1">
    <citation type="submission" date="2018-06" db="EMBL/GenBank/DDBJ databases">
        <authorList>
            <person name="Zhirakovskaya E."/>
        </authorList>
    </citation>
    <scope>NUCLEOTIDE SEQUENCE</scope>
</reference>
<dbReference type="AlphaFoldDB" id="A0A3B1E4V1"/>
<dbReference type="InterPro" id="IPR005883">
    <property type="entry name" value="PilM"/>
</dbReference>
<gene>
    <name evidence="1" type="ORF">MNBD_UNCLBAC01-161</name>
</gene>
<evidence type="ECO:0000313" key="1">
    <source>
        <dbReference type="EMBL" id="VAX37707.1"/>
    </source>
</evidence>
<sequence length="350" mass="39148">MYPLLGKYFSLIQKVIPSKTEGVSVGLDIGTGDCKLVQVQGSLDGCVLKYWAVESIENGDTVGTIRRMFEKLSIPCEVVYTSVFGKGTLIRYINMPKMPLEDLRNSFAIEADKYFPFSKEQIYTDCYILDEEIKGSQMPVMAAATKKELIDARVKLMTELGFHPGFIGINAVALANVVNVLKLNEKKDDDMSIAFLDMGESISNLTIMINNLPWFTRDIFSGGQEFTKRLSNTLEISLDEAEEIKRNPGDKKQEVLNICESAVANMVRELRLSFDYFSTERNQEISTLYLTGGGSMLDGIVEIFEKNLDVCVTQWKPFDALKFSSEIDVELLKQKAPKLGVALGLALYSL</sequence>
<dbReference type="PANTHER" id="PTHR32432">
    <property type="entry name" value="CELL DIVISION PROTEIN FTSA-RELATED"/>
    <property type="match status" value="1"/>
</dbReference>
<dbReference type="InterPro" id="IPR050696">
    <property type="entry name" value="FtsA/MreB"/>
</dbReference>
<dbReference type="PIRSF" id="PIRSF019169">
    <property type="entry name" value="PilM"/>
    <property type="match status" value="1"/>
</dbReference>
<dbReference type="Pfam" id="PF11104">
    <property type="entry name" value="PilM_2"/>
    <property type="match status" value="1"/>
</dbReference>
<dbReference type="Gene3D" id="3.30.1490.300">
    <property type="match status" value="1"/>
</dbReference>
<dbReference type="Gene3D" id="3.30.420.40">
    <property type="match status" value="2"/>
</dbReference>
<dbReference type="NCBIfam" id="TIGR01175">
    <property type="entry name" value="pilM"/>
    <property type="match status" value="1"/>
</dbReference>
<accession>A0A3B1E4V1</accession>
<protein>
    <recommendedName>
        <fullName evidence="2">Type IV pilus biogenesis protein PilM</fullName>
    </recommendedName>
</protein>
<organism evidence="1">
    <name type="scientific">hydrothermal vent metagenome</name>
    <dbReference type="NCBI Taxonomy" id="652676"/>
    <lineage>
        <taxon>unclassified sequences</taxon>
        <taxon>metagenomes</taxon>
        <taxon>ecological metagenomes</taxon>
    </lineage>
</organism>
<dbReference type="PANTHER" id="PTHR32432:SF3">
    <property type="entry name" value="ETHANOLAMINE UTILIZATION PROTEIN EUTJ"/>
    <property type="match status" value="1"/>
</dbReference>
<dbReference type="EMBL" id="UOGJ01000136">
    <property type="protein sequence ID" value="VAX37707.1"/>
    <property type="molecule type" value="Genomic_DNA"/>
</dbReference>